<evidence type="ECO:0008006" key="4">
    <source>
        <dbReference type="Google" id="ProtNLM"/>
    </source>
</evidence>
<keyword evidence="1" id="KW-0732">Signal</keyword>
<dbReference type="EMBL" id="RRYP01010683">
    <property type="protein sequence ID" value="TNV78226.1"/>
    <property type="molecule type" value="Genomic_DNA"/>
</dbReference>
<feature type="chain" id="PRO_5035297796" description="Secreted protein" evidence="1">
    <location>
        <begin position="30"/>
        <end position="88"/>
    </location>
</feature>
<organism evidence="2 3">
    <name type="scientific">Halteria grandinella</name>
    <dbReference type="NCBI Taxonomy" id="5974"/>
    <lineage>
        <taxon>Eukaryota</taxon>
        <taxon>Sar</taxon>
        <taxon>Alveolata</taxon>
        <taxon>Ciliophora</taxon>
        <taxon>Intramacronucleata</taxon>
        <taxon>Spirotrichea</taxon>
        <taxon>Stichotrichia</taxon>
        <taxon>Sporadotrichida</taxon>
        <taxon>Halteriidae</taxon>
        <taxon>Halteria</taxon>
    </lineage>
</organism>
<gene>
    <name evidence="2" type="ORF">FGO68_gene643</name>
</gene>
<protein>
    <recommendedName>
        <fullName evidence="4">Secreted protein</fullName>
    </recommendedName>
</protein>
<sequence length="88" mass="10319">MSNLCAYISFCWLSLSSLLLFLEIHLCYRHAISIQVQIIIFRVRSILQQWLCLSQQHTTDALHTRAALMTFFARSIAIPCYWLDLFLP</sequence>
<proteinExistence type="predicted"/>
<dbReference type="AlphaFoldDB" id="A0A8J8NMW7"/>
<evidence type="ECO:0000313" key="3">
    <source>
        <dbReference type="Proteomes" id="UP000785679"/>
    </source>
</evidence>
<name>A0A8J8NMW7_HALGN</name>
<reference evidence="2" key="1">
    <citation type="submission" date="2019-06" db="EMBL/GenBank/DDBJ databases">
        <authorList>
            <person name="Zheng W."/>
        </authorList>
    </citation>
    <scope>NUCLEOTIDE SEQUENCE</scope>
    <source>
        <strain evidence="2">QDHG01</strain>
    </source>
</reference>
<comment type="caution">
    <text evidence="2">The sequence shown here is derived from an EMBL/GenBank/DDBJ whole genome shotgun (WGS) entry which is preliminary data.</text>
</comment>
<keyword evidence="3" id="KW-1185">Reference proteome</keyword>
<evidence type="ECO:0000313" key="2">
    <source>
        <dbReference type="EMBL" id="TNV78226.1"/>
    </source>
</evidence>
<accession>A0A8J8NMW7</accession>
<dbReference type="Proteomes" id="UP000785679">
    <property type="component" value="Unassembled WGS sequence"/>
</dbReference>
<evidence type="ECO:0000256" key="1">
    <source>
        <dbReference type="SAM" id="SignalP"/>
    </source>
</evidence>
<feature type="signal peptide" evidence="1">
    <location>
        <begin position="1"/>
        <end position="29"/>
    </location>
</feature>